<dbReference type="Proteomes" id="UP000284046">
    <property type="component" value="Unassembled WGS sequence"/>
</dbReference>
<dbReference type="EMBL" id="QRWZ01000042">
    <property type="protein sequence ID" value="RGT58660.1"/>
    <property type="molecule type" value="Genomic_DNA"/>
</dbReference>
<dbReference type="AlphaFoldDB" id="A0A413KR21"/>
<name>A0A413KR21_STRAP</name>
<comment type="caution">
    <text evidence="1">The sequence shown here is derived from an EMBL/GenBank/DDBJ whole genome shotgun (WGS) entry which is preliminary data.</text>
</comment>
<protein>
    <submittedName>
        <fullName evidence="1">Uncharacterized protein</fullName>
    </submittedName>
</protein>
<evidence type="ECO:0000313" key="1">
    <source>
        <dbReference type="EMBL" id="RGT58660.1"/>
    </source>
</evidence>
<reference evidence="1 2" key="1">
    <citation type="submission" date="2018-08" db="EMBL/GenBank/DDBJ databases">
        <title>A genome reference for cultivated species of the human gut microbiota.</title>
        <authorList>
            <person name="Zou Y."/>
            <person name="Xue W."/>
            <person name="Luo G."/>
        </authorList>
    </citation>
    <scope>NUCLEOTIDE SEQUENCE [LARGE SCALE GENOMIC DNA]</scope>
    <source>
        <strain evidence="1 2">AF18-38</strain>
    </source>
</reference>
<organism evidence="1 2">
    <name type="scientific">Streptococcus anginosus</name>
    <dbReference type="NCBI Taxonomy" id="1328"/>
    <lineage>
        <taxon>Bacteria</taxon>
        <taxon>Bacillati</taxon>
        <taxon>Bacillota</taxon>
        <taxon>Bacilli</taxon>
        <taxon>Lactobacillales</taxon>
        <taxon>Streptococcaceae</taxon>
        <taxon>Streptococcus</taxon>
        <taxon>Streptococcus anginosus group</taxon>
    </lineage>
</organism>
<accession>A0A413KR21</accession>
<evidence type="ECO:0000313" key="2">
    <source>
        <dbReference type="Proteomes" id="UP000284046"/>
    </source>
</evidence>
<dbReference type="RefSeq" id="WP_118139005.1">
    <property type="nucleotide sequence ID" value="NZ_JAPAHZ010000001.1"/>
</dbReference>
<gene>
    <name evidence="1" type="ORF">DWX18_11110</name>
</gene>
<sequence length="115" mass="12871">MATKDKSGFYNVNEMLSGIYGWSVKDGKVVTPKYEFPDEFKKRIDYFGEYMEDGLTLTGALQAIFASNDDKKAIADFEWGGTWLPQTKETQEFIDNSLSIVHCLVAAHLLYGVGG</sequence>
<proteinExistence type="predicted"/>